<evidence type="ECO:0000313" key="1">
    <source>
        <dbReference type="EMBL" id="QRC96117.1"/>
    </source>
</evidence>
<organism evidence="1 2">
    <name type="scientific">Phaeosphaeria nodorum (strain SN15 / ATCC MYA-4574 / FGSC 10173)</name>
    <name type="common">Glume blotch fungus</name>
    <name type="synonym">Parastagonospora nodorum</name>
    <dbReference type="NCBI Taxonomy" id="321614"/>
    <lineage>
        <taxon>Eukaryota</taxon>
        <taxon>Fungi</taxon>
        <taxon>Dikarya</taxon>
        <taxon>Ascomycota</taxon>
        <taxon>Pezizomycotina</taxon>
        <taxon>Dothideomycetes</taxon>
        <taxon>Pleosporomycetidae</taxon>
        <taxon>Pleosporales</taxon>
        <taxon>Pleosporineae</taxon>
        <taxon>Phaeosphaeriaceae</taxon>
        <taxon>Parastagonospora</taxon>
    </lineage>
</organism>
<keyword evidence="2" id="KW-1185">Reference proteome</keyword>
<reference evidence="2" key="1">
    <citation type="journal article" date="2021" name="BMC Genomics">
        <title>Chromosome-level genome assembly and manually-curated proteome of model necrotroph Parastagonospora nodorum Sn15 reveals a genome-wide trove of candidate effector homologs, and redundancy of virulence-related functions within an accessory chromosome.</title>
        <authorList>
            <person name="Bertazzoni S."/>
            <person name="Jones D.A.B."/>
            <person name="Phan H.T."/>
            <person name="Tan K.-C."/>
            <person name="Hane J.K."/>
        </authorList>
    </citation>
    <scope>NUCLEOTIDE SEQUENCE [LARGE SCALE GENOMIC DNA]</scope>
    <source>
        <strain evidence="2">SN15 / ATCC MYA-4574 / FGSC 10173)</strain>
    </source>
</reference>
<name>A0A7U2I1N7_PHANO</name>
<accession>A0A7U2I1N7</accession>
<dbReference type="EMBL" id="CP069028">
    <property type="protein sequence ID" value="QRC96117.1"/>
    <property type="molecule type" value="Genomic_DNA"/>
</dbReference>
<evidence type="ECO:0000313" key="2">
    <source>
        <dbReference type="Proteomes" id="UP000663193"/>
    </source>
</evidence>
<dbReference type="VEuPathDB" id="FungiDB:JI435_304060"/>
<dbReference type="Proteomes" id="UP000663193">
    <property type="component" value="Chromosome 6"/>
</dbReference>
<dbReference type="AlphaFoldDB" id="A0A7U2I1N7"/>
<sequence>MYLESLQPGTFVDEDSATCSTSAAHGPVLRYQLFDHKLFSSPGAAFSQRHPYR</sequence>
<protein>
    <submittedName>
        <fullName evidence="1">Uncharacterized protein</fullName>
    </submittedName>
</protein>
<gene>
    <name evidence="1" type="ORF">JI435_304060</name>
</gene>
<proteinExistence type="predicted"/>